<feature type="signal peptide" evidence="1">
    <location>
        <begin position="1"/>
        <end position="23"/>
    </location>
</feature>
<evidence type="ECO:0000313" key="3">
    <source>
        <dbReference type="Proteomes" id="UP001500736"/>
    </source>
</evidence>
<gene>
    <name evidence="2" type="ORF">GCM10009431_14330</name>
</gene>
<keyword evidence="3" id="KW-1185">Reference proteome</keyword>
<accession>A0ABN1JLK1</accession>
<dbReference type="EMBL" id="BAAAGF010000002">
    <property type="protein sequence ID" value="GAA0742378.1"/>
    <property type="molecule type" value="Genomic_DNA"/>
</dbReference>
<protein>
    <recommendedName>
        <fullName evidence="4">NIPSNAP domain-containing protein</fullName>
    </recommendedName>
</protein>
<dbReference type="Proteomes" id="UP001500736">
    <property type="component" value="Unassembled WGS sequence"/>
</dbReference>
<comment type="caution">
    <text evidence="2">The sequence shown here is derived from an EMBL/GenBank/DDBJ whole genome shotgun (WGS) entry which is preliminary data.</text>
</comment>
<keyword evidence="1" id="KW-0732">Signal</keyword>
<dbReference type="RefSeq" id="WP_131507778.1">
    <property type="nucleotide sequence ID" value="NZ_BAAAGF010000002.1"/>
</dbReference>
<evidence type="ECO:0008006" key="4">
    <source>
        <dbReference type="Google" id="ProtNLM"/>
    </source>
</evidence>
<reference evidence="2 3" key="1">
    <citation type="journal article" date="2019" name="Int. J. Syst. Evol. Microbiol.">
        <title>The Global Catalogue of Microorganisms (GCM) 10K type strain sequencing project: providing services to taxonomists for standard genome sequencing and annotation.</title>
        <authorList>
            <consortium name="The Broad Institute Genomics Platform"/>
            <consortium name="The Broad Institute Genome Sequencing Center for Infectious Disease"/>
            <person name="Wu L."/>
            <person name="Ma J."/>
        </authorList>
    </citation>
    <scope>NUCLEOTIDE SEQUENCE [LARGE SCALE GENOMIC DNA]</scope>
    <source>
        <strain evidence="2 3">JCM 15976</strain>
    </source>
</reference>
<sequence length="143" mass="16209">MKILKTTLVLALLLILAPTNASAQDNTVFTVTTWKITIPENGSQAELASLLEEFQKKVVLPNDKIISERAMRHLSGSDSRDLVFVTEYANWNDVEAASVKQGELINSAWKTENDRDAFFKKFDKYFLMHTDELFSGLPQLDKK</sequence>
<proteinExistence type="predicted"/>
<evidence type="ECO:0000256" key="1">
    <source>
        <dbReference type="SAM" id="SignalP"/>
    </source>
</evidence>
<evidence type="ECO:0000313" key="2">
    <source>
        <dbReference type="EMBL" id="GAA0742378.1"/>
    </source>
</evidence>
<feature type="chain" id="PRO_5046256958" description="NIPSNAP domain-containing protein" evidence="1">
    <location>
        <begin position="24"/>
        <end position="143"/>
    </location>
</feature>
<name>A0ABN1JLK1_9FLAO</name>
<organism evidence="2 3">
    <name type="scientific">Gaetbulibacter jejuensis</name>
    <dbReference type="NCBI Taxonomy" id="584607"/>
    <lineage>
        <taxon>Bacteria</taxon>
        <taxon>Pseudomonadati</taxon>
        <taxon>Bacteroidota</taxon>
        <taxon>Flavobacteriia</taxon>
        <taxon>Flavobacteriales</taxon>
        <taxon>Flavobacteriaceae</taxon>
        <taxon>Gaetbulibacter</taxon>
    </lineage>
</organism>